<keyword evidence="2" id="KW-1185">Reference proteome</keyword>
<protein>
    <recommendedName>
        <fullName evidence="3">PAS domain-containing protein</fullName>
    </recommendedName>
</protein>
<dbReference type="EMBL" id="JBHUIP010000013">
    <property type="protein sequence ID" value="MFD2264551.1"/>
    <property type="molecule type" value="Genomic_DNA"/>
</dbReference>
<proteinExistence type="predicted"/>
<reference evidence="2" key="1">
    <citation type="journal article" date="2019" name="Int. J. Syst. Evol. Microbiol.">
        <title>The Global Catalogue of Microorganisms (GCM) 10K type strain sequencing project: providing services to taxonomists for standard genome sequencing and annotation.</title>
        <authorList>
            <consortium name="The Broad Institute Genomics Platform"/>
            <consortium name="The Broad Institute Genome Sequencing Center for Infectious Disease"/>
            <person name="Wu L."/>
            <person name="Ma J."/>
        </authorList>
    </citation>
    <scope>NUCLEOTIDE SEQUENCE [LARGE SCALE GENOMIC DNA]</scope>
    <source>
        <strain evidence="2">CGMCC 1.19062</strain>
    </source>
</reference>
<gene>
    <name evidence="1" type="ORF">ACFSM5_16720</name>
</gene>
<comment type="caution">
    <text evidence="1">The sequence shown here is derived from an EMBL/GenBank/DDBJ whole genome shotgun (WGS) entry which is preliminary data.</text>
</comment>
<organism evidence="1 2">
    <name type="scientific">Lacibacterium aquatile</name>
    <dbReference type="NCBI Taxonomy" id="1168082"/>
    <lineage>
        <taxon>Bacteria</taxon>
        <taxon>Pseudomonadati</taxon>
        <taxon>Pseudomonadota</taxon>
        <taxon>Alphaproteobacteria</taxon>
        <taxon>Rhodospirillales</taxon>
        <taxon>Rhodospirillaceae</taxon>
    </lineage>
</organism>
<evidence type="ECO:0008006" key="3">
    <source>
        <dbReference type="Google" id="ProtNLM"/>
    </source>
</evidence>
<sequence length="204" mass="23282">MSSFDDRSAPPKALRQILLPREGGVAGSPVLKLSPPLERLLLFWQELAQKGPPRRKDLKPELLADILPNILLVDALPDLGFRSGFRFRYRLVGTAHREHNSFDLTGKYVDEIQPGDRFVLAEDAWSEIFEVGAPGYWRQYHLTGLLTRTPYHFYERIFAPFYGDDGQPQMLAGVWHWVYRSDTGAISQASELVPGAEKRFQMPK</sequence>
<accession>A0ABW5DVR1</accession>
<evidence type="ECO:0000313" key="2">
    <source>
        <dbReference type="Proteomes" id="UP001597295"/>
    </source>
</evidence>
<evidence type="ECO:0000313" key="1">
    <source>
        <dbReference type="EMBL" id="MFD2264551.1"/>
    </source>
</evidence>
<dbReference type="RefSeq" id="WP_379877642.1">
    <property type="nucleotide sequence ID" value="NZ_JBHUIP010000013.1"/>
</dbReference>
<name>A0ABW5DVR1_9PROT</name>
<dbReference type="Proteomes" id="UP001597295">
    <property type="component" value="Unassembled WGS sequence"/>
</dbReference>